<dbReference type="Proteomes" id="UP000331308">
    <property type="component" value="Unassembled WGS sequence"/>
</dbReference>
<comment type="caution">
    <text evidence="2">The sequence shown here is derived from an EMBL/GenBank/DDBJ whole genome shotgun (WGS) entry which is preliminary data.</text>
</comment>
<sequence>MKLIAILLSIIIMEAPSSMTSPGPFTSANALNTYSAKIYPKCPPSLHWLCRVF</sequence>
<protein>
    <submittedName>
        <fullName evidence="2">Uncharacterized protein</fullName>
    </submittedName>
</protein>
<gene>
    <name evidence="2" type="ORF">BPLFYP29_01867</name>
</gene>
<proteinExistence type="predicted"/>
<feature type="chain" id="PRO_5043813801" evidence="1">
    <location>
        <begin position="21"/>
        <end position="53"/>
    </location>
</feature>
<feature type="signal peptide" evidence="1">
    <location>
        <begin position="1"/>
        <end position="20"/>
    </location>
</feature>
<dbReference type="EMBL" id="CABHOD010000008">
    <property type="protein sequence ID" value="VUX65333.1"/>
    <property type="molecule type" value="Genomic_DNA"/>
</dbReference>
<accession>A0AAX3IYQ5</accession>
<evidence type="ECO:0000313" key="2">
    <source>
        <dbReference type="EMBL" id="VUX65333.1"/>
    </source>
</evidence>
<reference evidence="2 3" key="1">
    <citation type="submission" date="2019-07" db="EMBL/GenBank/DDBJ databases">
        <authorList>
            <person name="Chang H.-W."/>
            <person name="Raman A."/>
            <person name="Venkatesh S."/>
            <person name="Gehrig J."/>
        </authorList>
    </citation>
    <scope>NUCLEOTIDE SEQUENCE [LARGE SCALE GENOMIC DNA]</scope>
    <source>
        <strain evidence="2">Bifidobacterium_pseudocatenulatum_LFYP_29</strain>
    </source>
</reference>
<organism evidence="2 3">
    <name type="scientific">Bifidobacterium pseudocatenulatum</name>
    <dbReference type="NCBI Taxonomy" id="28026"/>
    <lineage>
        <taxon>Bacteria</taxon>
        <taxon>Bacillati</taxon>
        <taxon>Actinomycetota</taxon>
        <taxon>Actinomycetes</taxon>
        <taxon>Bifidobacteriales</taxon>
        <taxon>Bifidobacteriaceae</taxon>
        <taxon>Bifidobacterium</taxon>
    </lineage>
</organism>
<evidence type="ECO:0000256" key="1">
    <source>
        <dbReference type="SAM" id="SignalP"/>
    </source>
</evidence>
<keyword evidence="1" id="KW-0732">Signal</keyword>
<dbReference type="AlphaFoldDB" id="A0AAX3IYQ5"/>
<name>A0AAX3IYQ5_BIFPS</name>
<evidence type="ECO:0000313" key="3">
    <source>
        <dbReference type="Proteomes" id="UP000331308"/>
    </source>
</evidence>